<name>A0A8B3KHU1_SHISO</name>
<keyword evidence="2" id="KW-0472">Membrane</keyword>
<sequence length="329" mass="36881">MATESCLAILTSKSVIALLNFLFLALVIVIGALLGSTLRTGKASDTGGKKFIGSAHMIGIGSAFICVPFIASFLHLNYQSLLLPLADTAAVYIEQLFMLISLAGIASYLGYGLLDNIANKVLQSQVQEIGQEQKEAKHSIEALVNENKQIKDNEKKIRLELLYLKAKDAVESGQRYGEKKTEEDKLASKKKYNDALSLLDEGLKEINEEDDYHSFDKFMVLKAFTLKRIDDIAGALEIVKKLLIKDKTNPVLLYNMGCYLLLSKQHKDEQEVKDFIMKALTVIPEKEAHKPLQKKIIEKVLARLDSDIQDLFNDDELTRIREMVRSKTN</sequence>
<keyword evidence="2" id="KW-1133">Transmembrane helix</keyword>
<dbReference type="EMBL" id="RXYT01000098">
    <property type="protein sequence ID" value="RTY48110.1"/>
    <property type="molecule type" value="Genomic_DNA"/>
</dbReference>
<keyword evidence="2" id="KW-0812">Transmembrane</keyword>
<dbReference type="Gene3D" id="1.25.40.10">
    <property type="entry name" value="Tetratricopeptide repeat domain"/>
    <property type="match status" value="1"/>
</dbReference>
<organism evidence="3 4">
    <name type="scientific">Shigella sonnei</name>
    <dbReference type="NCBI Taxonomy" id="624"/>
    <lineage>
        <taxon>Bacteria</taxon>
        <taxon>Pseudomonadati</taxon>
        <taxon>Pseudomonadota</taxon>
        <taxon>Gammaproteobacteria</taxon>
        <taxon>Enterobacterales</taxon>
        <taxon>Enterobacteriaceae</taxon>
        <taxon>Shigella</taxon>
    </lineage>
</organism>
<evidence type="ECO:0000256" key="1">
    <source>
        <dbReference type="SAM" id="Coils"/>
    </source>
</evidence>
<dbReference type="InterPro" id="IPR011990">
    <property type="entry name" value="TPR-like_helical_dom_sf"/>
</dbReference>
<dbReference type="AlphaFoldDB" id="A0A8B3KHU1"/>
<dbReference type="SUPFAM" id="SSF48452">
    <property type="entry name" value="TPR-like"/>
    <property type="match status" value="1"/>
</dbReference>
<evidence type="ECO:0008006" key="5">
    <source>
        <dbReference type="Google" id="ProtNLM"/>
    </source>
</evidence>
<gene>
    <name evidence="3" type="ORF">EKS37_14045</name>
</gene>
<comment type="caution">
    <text evidence="3">The sequence shown here is derived from an EMBL/GenBank/DDBJ whole genome shotgun (WGS) entry which is preliminary data.</text>
</comment>
<feature type="coiled-coil region" evidence="1">
    <location>
        <begin position="126"/>
        <end position="160"/>
    </location>
</feature>
<evidence type="ECO:0000313" key="3">
    <source>
        <dbReference type="EMBL" id="RTY48110.1"/>
    </source>
</evidence>
<feature type="transmembrane region" description="Helical" evidence="2">
    <location>
        <begin position="55"/>
        <end position="76"/>
    </location>
</feature>
<protein>
    <recommendedName>
        <fullName evidence="5">Tetratricopeptide repeat protein</fullName>
    </recommendedName>
</protein>
<evidence type="ECO:0000313" key="4">
    <source>
        <dbReference type="Proteomes" id="UP000267101"/>
    </source>
</evidence>
<accession>A0A8B3KHU1</accession>
<reference evidence="3 4" key="1">
    <citation type="submission" date="2018-12" db="EMBL/GenBank/DDBJ databases">
        <title>Na.</title>
        <authorList>
            <person name="Fouts D.E."/>
            <person name="Sutton G."/>
            <person name="Singh I."/>
            <person name="Nguyen K."/>
        </authorList>
    </citation>
    <scope>NUCLEOTIDE SEQUENCE [LARGE SCALE GENOMIC DNA]</scope>
    <source>
        <strain evidence="3 4">AP274</strain>
    </source>
</reference>
<feature type="transmembrane region" description="Helical" evidence="2">
    <location>
        <begin position="96"/>
        <end position="114"/>
    </location>
</feature>
<evidence type="ECO:0000256" key="2">
    <source>
        <dbReference type="SAM" id="Phobius"/>
    </source>
</evidence>
<keyword evidence="1" id="KW-0175">Coiled coil</keyword>
<feature type="transmembrane region" description="Helical" evidence="2">
    <location>
        <begin position="15"/>
        <end position="34"/>
    </location>
</feature>
<dbReference type="Proteomes" id="UP000267101">
    <property type="component" value="Unassembled WGS sequence"/>
</dbReference>
<dbReference type="RefSeq" id="WP_032234854.1">
    <property type="nucleotide sequence ID" value="NZ_RXYT01000098.1"/>
</dbReference>
<proteinExistence type="predicted"/>